<dbReference type="InterPro" id="IPR025166">
    <property type="entry name" value="Integrase_DNA_bind_dom"/>
</dbReference>
<evidence type="ECO:0000256" key="3">
    <source>
        <dbReference type="ARBA" id="ARBA00023125"/>
    </source>
</evidence>
<feature type="region of interest" description="Disordered" evidence="5">
    <location>
        <begin position="1"/>
        <end position="23"/>
    </location>
</feature>
<dbReference type="Proteomes" id="UP000646579">
    <property type="component" value="Unassembled WGS sequence"/>
</dbReference>
<feature type="compositionally biased region" description="Polar residues" evidence="5">
    <location>
        <begin position="1"/>
        <end position="11"/>
    </location>
</feature>
<dbReference type="Gene3D" id="1.10.150.130">
    <property type="match status" value="1"/>
</dbReference>
<evidence type="ECO:0000256" key="1">
    <source>
        <dbReference type="ARBA" id="ARBA00008857"/>
    </source>
</evidence>
<dbReference type="InterPro" id="IPR038488">
    <property type="entry name" value="Integrase_DNA-bd_sf"/>
</dbReference>
<proteinExistence type="inferred from homology"/>
<evidence type="ECO:0000259" key="6">
    <source>
        <dbReference type="PROSITE" id="PS51898"/>
    </source>
</evidence>
<dbReference type="Gene3D" id="1.10.443.10">
    <property type="entry name" value="Intergrase catalytic core"/>
    <property type="match status" value="1"/>
</dbReference>
<dbReference type="InterPro" id="IPR010998">
    <property type="entry name" value="Integrase_recombinase_N"/>
</dbReference>
<protein>
    <submittedName>
        <fullName evidence="7">Integrase</fullName>
    </submittedName>
</protein>
<feature type="domain" description="Tyr recombinase" evidence="6">
    <location>
        <begin position="234"/>
        <end position="430"/>
    </location>
</feature>
<dbReference type="RefSeq" id="WP_189424484.1">
    <property type="nucleotide sequence ID" value="NZ_BMZE01000001.1"/>
</dbReference>
<dbReference type="GO" id="GO:0006310">
    <property type="term" value="P:DNA recombination"/>
    <property type="evidence" value="ECO:0007669"/>
    <property type="project" value="UniProtKB-KW"/>
</dbReference>
<dbReference type="PROSITE" id="PS51898">
    <property type="entry name" value="TYR_RECOMBINASE"/>
    <property type="match status" value="1"/>
</dbReference>
<dbReference type="GO" id="GO:0003677">
    <property type="term" value="F:DNA binding"/>
    <property type="evidence" value="ECO:0007669"/>
    <property type="project" value="UniProtKB-KW"/>
</dbReference>
<dbReference type="InterPro" id="IPR013762">
    <property type="entry name" value="Integrase-like_cat_sf"/>
</dbReference>
<evidence type="ECO:0000313" key="8">
    <source>
        <dbReference type="Proteomes" id="UP000646579"/>
    </source>
</evidence>
<sequence length="476" mass="53394">MPSVEITQKTVTKAKADAKPGNPRYEITDTRARGLRLRVGPQGVVWQYRYERNGKTHRVLLGGVDEWTIAEARQIAGDAAAKLRAQYGLTDDWLHHQRIKHRKVTYSRPGKIDDDRKLLKWSLETAIKEYLTEVQRTLKPKTHDDYKRMLGTPELQPFMKRSVATITRQDLAGVVAAVHKRGVERHAEHLASVLRPLWSYLERDDLIRKTGVQVGEMKTLAAPRRSRIGTLEKRKPKYTPAMLEVGRILAIARSGAFNPVTTAALELLVFTCQRITPIADATCDEFHALPGTDEGLWAMPTLHRKTALRRGDLSDHVIPLPAPAWRAIKGQLQGDSDYAFPAARPRRKGQEASAMASSNLSHALRYMPGVTATPHDLRRAFSTHGQRHFKWGLDGTKLILDHNEGVASGDVTAESYDLDQSLDEKQPIMRSWCGWVEEWAAAAIAQDKRLSDGEWLADQVKASRDADKKKAAKKAA</sequence>
<dbReference type="PANTHER" id="PTHR30629">
    <property type="entry name" value="PROPHAGE INTEGRASE"/>
    <property type="match status" value="1"/>
</dbReference>
<dbReference type="Pfam" id="PF13356">
    <property type="entry name" value="Arm-DNA-bind_3"/>
    <property type="match status" value="1"/>
</dbReference>
<evidence type="ECO:0000256" key="4">
    <source>
        <dbReference type="ARBA" id="ARBA00023172"/>
    </source>
</evidence>
<dbReference type="GO" id="GO:0015074">
    <property type="term" value="P:DNA integration"/>
    <property type="evidence" value="ECO:0007669"/>
    <property type="project" value="UniProtKB-KW"/>
</dbReference>
<organism evidence="7 8">
    <name type="scientific">Devosia pacifica</name>
    <dbReference type="NCBI Taxonomy" id="1335967"/>
    <lineage>
        <taxon>Bacteria</taxon>
        <taxon>Pseudomonadati</taxon>
        <taxon>Pseudomonadota</taxon>
        <taxon>Alphaproteobacteria</taxon>
        <taxon>Hyphomicrobiales</taxon>
        <taxon>Devosiaceae</taxon>
        <taxon>Devosia</taxon>
    </lineage>
</organism>
<evidence type="ECO:0000256" key="2">
    <source>
        <dbReference type="ARBA" id="ARBA00022908"/>
    </source>
</evidence>
<reference evidence="7" key="1">
    <citation type="journal article" date="2014" name="Int. J. Syst. Evol. Microbiol.">
        <title>Complete genome sequence of Corynebacterium casei LMG S-19264T (=DSM 44701T), isolated from a smear-ripened cheese.</title>
        <authorList>
            <consortium name="US DOE Joint Genome Institute (JGI-PGF)"/>
            <person name="Walter F."/>
            <person name="Albersmeier A."/>
            <person name="Kalinowski J."/>
            <person name="Ruckert C."/>
        </authorList>
    </citation>
    <scope>NUCLEOTIDE SEQUENCE</scope>
    <source>
        <strain evidence="7">KCTC 32437</strain>
    </source>
</reference>
<dbReference type="InterPro" id="IPR050808">
    <property type="entry name" value="Phage_Integrase"/>
</dbReference>
<keyword evidence="2" id="KW-0229">DNA integration</keyword>
<evidence type="ECO:0000313" key="7">
    <source>
        <dbReference type="EMBL" id="GHA19220.1"/>
    </source>
</evidence>
<keyword evidence="3" id="KW-0238">DNA-binding</keyword>
<dbReference type="SUPFAM" id="SSF56349">
    <property type="entry name" value="DNA breaking-rejoining enzymes"/>
    <property type="match status" value="1"/>
</dbReference>
<dbReference type="InterPro" id="IPR002104">
    <property type="entry name" value="Integrase_catalytic"/>
</dbReference>
<keyword evidence="4" id="KW-0233">DNA recombination</keyword>
<evidence type="ECO:0000256" key="5">
    <source>
        <dbReference type="SAM" id="MobiDB-lite"/>
    </source>
</evidence>
<dbReference type="Gene3D" id="3.30.160.390">
    <property type="entry name" value="Integrase, DNA-binding domain"/>
    <property type="match status" value="1"/>
</dbReference>
<name>A0A918VRY2_9HYPH</name>
<accession>A0A918VRY2</accession>
<dbReference type="EMBL" id="BMZE01000001">
    <property type="protein sequence ID" value="GHA19220.1"/>
    <property type="molecule type" value="Genomic_DNA"/>
</dbReference>
<dbReference type="AlphaFoldDB" id="A0A918VRY2"/>
<keyword evidence="8" id="KW-1185">Reference proteome</keyword>
<gene>
    <name evidence="7" type="ORF">GCM10007989_13390</name>
</gene>
<comment type="similarity">
    <text evidence="1">Belongs to the 'phage' integrase family.</text>
</comment>
<dbReference type="InterPro" id="IPR011010">
    <property type="entry name" value="DNA_brk_join_enz"/>
</dbReference>
<dbReference type="PANTHER" id="PTHR30629:SF2">
    <property type="entry name" value="PROPHAGE INTEGRASE INTS-RELATED"/>
    <property type="match status" value="1"/>
</dbReference>
<comment type="caution">
    <text evidence="7">The sequence shown here is derived from an EMBL/GenBank/DDBJ whole genome shotgun (WGS) entry which is preliminary data.</text>
</comment>
<reference evidence="7" key="2">
    <citation type="submission" date="2020-09" db="EMBL/GenBank/DDBJ databases">
        <authorList>
            <person name="Sun Q."/>
            <person name="Kim S."/>
        </authorList>
    </citation>
    <scope>NUCLEOTIDE SEQUENCE</scope>
    <source>
        <strain evidence="7">KCTC 32437</strain>
    </source>
</reference>